<name>A0A096FQC1_COMTE</name>
<sequence>MNHKPSPREETLDAPSMQDRIRLALEQDLRNGALLPGAAIDEQALCERFQASRTPVREALLLLSAKGMVSILPRVGIYVRHLDPRELVAMMEGLAELEGVLARLAARRINAEQRAQLQAALAQTAAHAQKADSIAYEQANARLHDLIYQSSGNTFIVEQTREARLRVAPYRSKMFEKPERLLHSQAEHEVVVAAILAGNSEVAAEAMRNHISAGGSAFADMVLSTVSAHVMQPRRRKRASSEKKGSHC</sequence>
<dbReference type="InterPro" id="IPR000524">
    <property type="entry name" value="Tscrpt_reg_HTH_GntR"/>
</dbReference>
<dbReference type="Gene3D" id="1.20.120.530">
    <property type="entry name" value="GntR ligand-binding domain-like"/>
    <property type="match status" value="1"/>
</dbReference>
<evidence type="ECO:0000313" key="6">
    <source>
        <dbReference type="Proteomes" id="UP000029553"/>
    </source>
</evidence>
<protein>
    <submittedName>
        <fullName evidence="5">GntR family transcriptional regulator</fullName>
    </submittedName>
</protein>
<evidence type="ECO:0000256" key="3">
    <source>
        <dbReference type="ARBA" id="ARBA00023163"/>
    </source>
</evidence>
<evidence type="ECO:0000256" key="1">
    <source>
        <dbReference type="ARBA" id="ARBA00023015"/>
    </source>
</evidence>
<keyword evidence="1" id="KW-0805">Transcription regulation</keyword>
<gene>
    <name evidence="5" type="ORF">P353_01475</name>
</gene>
<organism evidence="5 6">
    <name type="scientific">Comamonas testosteroni</name>
    <name type="common">Pseudomonas testosteroni</name>
    <dbReference type="NCBI Taxonomy" id="285"/>
    <lineage>
        <taxon>Bacteria</taxon>
        <taxon>Pseudomonadati</taxon>
        <taxon>Pseudomonadota</taxon>
        <taxon>Betaproteobacteria</taxon>
        <taxon>Burkholderiales</taxon>
        <taxon>Comamonadaceae</taxon>
        <taxon>Comamonas</taxon>
    </lineage>
</organism>
<dbReference type="SMART" id="SM00895">
    <property type="entry name" value="FCD"/>
    <property type="match status" value="1"/>
</dbReference>
<evidence type="ECO:0000256" key="2">
    <source>
        <dbReference type="ARBA" id="ARBA00023125"/>
    </source>
</evidence>
<dbReference type="SMART" id="SM00345">
    <property type="entry name" value="HTH_GNTR"/>
    <property type="match status" value="1"/>
</dbReference>
<dbReference type="SUPFAM" id="SSF48008">
    <property type="entry name" value="GntR ligand-binding domain-like"/>
    <property type="match status" value="1"/>
</dbReference>
<dbReference type="PROSITE" id="PS50949">
    <property type="entry name" value="HTH_GNTR"/>
    <property type="match status" value="1"/>
</dbReference>
<comment type="caution">
    <text evidence="5">The sequence shown here is derived from an EMBL/GenBank/DDBJ whole genome shotgun (WGS) entry which is preliminary data.</text>
</comment>
<dbReference type="CDD" id="cd07377">
    <property type="entry name" value="WHTH_GntR"/>
    <property type="match status" value="1"/>
</dbReference>
<dbReference type="PANTHER" id="PTHR43537:SF49">
    <property type="entry name" value="TRANSCRIPTIONAL REGULATORY PROTEIN"/>
    <property type="match status" value="1"/>
</dbReference>
<dbReference type="PANTHER" id="PTHR43537">
    <property type="entry name" value="TRANSCRIPTIONAL REGULATOR, GNTR FAMILY"/>
    <property type="match status" value="1"/>
</dbReference>
<dbReference type="Pfam" id="PF00392">
    <property type="entry name" value="GntR"/>
    <property type="match status" value="1"/>
</dbReference>
<dbReference type="InterPro" id="IPR036390">
    <property type="entry name" value="WH_DNA-bd_sf"/>
</dbReference>
<keyword evidence="2" id="KW-0238">DNA-binding</keyword>
<reference evidence="5 6" key="1">
    <citation type="submission" date="2013-09" db="EMBL/GenBank/DDBJ databases">
        <title>High correlation between genotypes and phenotypes of environmental bacteria Comamonas testosteroni strains.</title>
        <authorList>
            <person name="Liu L."/>
            <person name="Zhu W."/>
            <person name="Xia X."/>
            <person name="Xu B."/>
            <person name="Luo M."/>
            <person name="Wang G."/>
        </authorList>
    </citation>
    <scope>NUCLEOTIDE SEQUENCE [LARGE SCALE GENOMIC DNA]</scope>
    <source>
        <strain evidence="5 6">JL40</strain>
    </source>
</reference>
<dbReference type="EMBL" id="AWOR01000001">
    <property type="protein sequence ID" value="KGH31948.1"/>
    <property type="molecule type" value="Genomic_DNA"/>
</dbReference>
<feature type="domain" description="HTH gntR-type" evidence="4">
    <location>
        <begin position="15"/>
        <end position="82"/>
    </location>
</feature>
<dbReference type="SUPFAM" id="SSF46785">
    <property type="entry name" value="Winged helix' DNA-binding domain"/>
    <property type="match status" value="1"/>
</dbReference>
<dbReference type="InterPro" id="IPR036388">
    <property type="entry name" value="WH-like_DNA-bd_sf"/>
</dbReference>
<dbReference type="Gene3D" id="1.10.10.10">
    <property type="entry name" value="Winged helix-like DNA-binding domain superfamily/Winged helix DNA-binding domain"/>
    <property type="match status" value="1"/>
</dbReference>
<accession>A0A096FQC1</accession>
<evidence type="ECO:0000259" key="4">
    <source>
        <dbReference type="PROSITE" id="PS50949"/>
    </source>
</evidence>
<dbReference type="InterPro" id="IPR011711">
    <property type="entry name" value="GntR_C"/>
</dbReference>
<dbReference type="Proteomes" id="UP000029553">
    <property type="component" value="Unassembled WGS sequence"/>
</dbReference>
<evidence type="ECO:0000313" key="5">
    <source>
        <dbReference type="EMBL" id="KGH31948.1"/>
    </source>
</evidence>
<dbReference type="GO" id="GO:0003677">
    <property type="term" value="F:DNA binding"/>
    <property type="evidence" value="ECO:0007669"/>
    <property type="project" value="UniProtKB-KW"/>
</dbReference>
<dbReference type="GO" id="GO:0003700">
    <property type="term" value="F:DNA-binding transcription factor activity"/>
    <property type="evidence" value="ECO:0007669"/>
    <property type="project" value="InterPro"/>
</dbReference>
<proteinExistence type="predicted"/>
<keyword evidence="3" id="KW-0804">Transcription</keyword>
<dbReference type="Pfam" id="PF07729">
    <property type="entry name" value="FCD"/>
    <property type="match status" value="1"/>
</dbReference>
<dbReference type="InterPro" id="IPR008920">
    <property type="entry name" value="TF_FadR/GntR_C"/>
</dbReference>
<dbReference type="AlphaFoldDB" id="A0A096FQC1"/>